<reference evidence="2 3" key="1">
    <citation type="submission" date="2006-03" db="EMBL/GenBank/DDBJ databases">
        <title>Complete sequence of Shewanella denitrificans OS217.</title>
        <authorList>
            <consortium name="US DOE Joint Genome Institute"/>
            <person name="Copeland A."/>
            <person name="Lucas S."/>
            <person name="Lapidus A."/>
            <person name="Barry K."/>
            <person name="Detter J.C."/>
            <person name="Glavina del Rio T."/>
            <person name="Hammon N."/>
            <person name="Israni S."/>
            <person name="Dalin E."/>
            <person name="Tice H."/>
            <person name="Pitluck S."/>
            <person name="Brettin T."/>
            <person name="Bruce D."/>
            <person name="Han C."/>
            <person name="Tapia R."/>
            <person name="Gilna P."/>
            <person name="Kiss H."/>
            <person name="Schmutz J."/>
            <person name="Larimer F."/>
            <person name="Land M."/>
            <person name="Hauser L."/>
            <person name="Kyrpides N."/>
            <person name="Lykidis A."/>
            <person name="Richardson P."/>
        </authorList>
    </citation>
    <scope>NUCLEOTIDE SEQUENCE [LARGE SCALE GENOMIC DNA]</scope>
    <source>
        <strain evidence="3">OS217 / ATCC BAA-1090 / DSM 15013</strain>
    </source>
</reference>
<proteinExistence type="predicted"/>
<dbReference type="AlphaFoldDB" id="Q12LM4"/>
<accession>Q12LM4</accession>
<dbReference type="eggNOG" id="ENOG5033CHF">
    <property type="taxonomic scope" value="Bacteria"/>
</dbReference>
<sequence>MKLTVIAVLAIAILSTTGCAFNSVDPDDYVGKFRDRLQAEILEDGLKLFTYKARLTNPSLIPLEERLAQDRPFGRSQEDYRDYVIAQKNAQAERELWVRQVELGLEKTLEMSGFCREGYHELNRFIDFDRAEIRGECKEGANDADRKKYPVSATQR</sequence>
<feature type="signal peptide" evidence="1">
    <location>
        <begin position="1"/>
        <end position="20"/>
    </location>
</feature>
<dbReference type="STRING" id="318161.Sden_2372"/>
<dbReference type="HOGENOM" id="CLU_128216_0_0_6"/>
<evidence type="ECO:0008006" key="4">
    <source>
        <dbReference type="Google" id="ProtNLM"/>
    </source>
</evidence>
<keyword evidence="3" id="KW-1185">Reference proteome</keyword>
<evidence type="ECO:0000313" key="2">
    <source>
        <dbReference type="EMBL" id="ABE55652.1"/>
    </source>
</evidence>
<dbReference type="EMBL" id="CP000302">
    <property type="protein sequence ID" value="ABE55652.1"/>
    <property type="molecule type" value="Genomic_DNA"/>
</dbReference>
<feature type="chain" id="PRO_5004181252" description="Lipoprotein" evidence="1">
    <location>
        <begin position="21"/>
        <end position="156"/>
    </location>
</feature>
<name>Q12LM4_SHEDO</name>
<keyword evidence="1" id="KW-0732">Signal</keyword>
<gene>
    <name evidence="2" type="ordered locus">Sden_2372</name>
</gene>
<evidence type="ECO:0000313" key="3">
    <source>
        <dbReference type="Proteomes" id="UP000001982"/>
    </source>
</evidence>
<evidence type="ECO:0000256" key="1">
    <source>
        <dbReference type="SAM" id="SignalP"/>
    </source>
</evidence>
<dbReference type="PROSITE" id="PS51257">
    <property type="entry name" value="PROKAR_LIPOPROTEIN"/>
    <property type="match status" value="1"/>
</dbReference>
<organism evidence="2 3">
    <name type="scientific">Shewanella denitrificans (strain OS217 / ATCC BAA-1090 / DSM 15013)</name>
    <dbReference type="NCBI Taxonomy" id="318161"/>
    <lineage>
        <taxon>Bacteria</taxon>
        <taxon>Pseudomonadati</taxon>
        <taxon>Pseudomonadota</taxon>
        <taxon>Gammaproteobacteria</taxon>
        <taxon>Alteromonadales</taxon>
        <taxon>Shewanellaceae</taxon>
        <taxon>Shewanella</taxon>
    </lineage>
</organism>
<dbReference type="Proteomes" id="UP000001982">
    <property type="component" value="Chromosome"/>
</dbReference>
<dbReference type="KEGG" id="sdn:Sden_2372"/>
<protein>
    <recommendedName>
        <fullName evidence="4">Lipoprotein</fullName>
    </recommendedName>
</protein>